<dbReference type="Proteomes" id="UP000775213">
    <property type="component" value="Unassembled WGS sequence"/>
</dbReference>
<organism evidence="1 2">
    <name type="scientific">Dendrobium chrysotoxum</name>
    <name type="common">Orchid</name>
    <dbReference type="NCBI Taxonomy" id="161865"/>
    <lineage>
        <taxon>Eukaryota</taxon>
        <taxon>Viridiplantae</taxon>
        <taxon>Streptophyta</taxon>
        <taxon>Embryophyta</taxon>
        <taxon>Tracheophyta</taxon>
        <taxon>Spermatophyta</taxon>
        <taxon>Magnoliopsida</taxon>
        <taxon>Liliopsida</taxon>
        <taxon>Asparagales</taxon>
        <taxon>Orchidaceae</taxon>
        <taxon>Epidendroideae</taxon>
        <taxon>Malaxideae</taxon>
        <taxon>Dendrobiinae</taxon>
        <taxon>Dendrobium</taxon>
    </lineage>
</organism>
<protein>
    <submittedName>
        <fullName evidence="1">Uncharacterized protein</fullName>
    </submittedName>
</protein>
<gene>
    <name evidence="1" type="ORF">IEQ34_022584</name>
</gene>
<evidence type="ECO:0000313" key="1">
    <source>
        <dbReference type="EMBL" id="KAH0448784.1"/>
    </source>
</evidence>
<reference evidence="1 2" key="1">
    <citation type="journal article" date="2021" name="Hortic Res">
        <title>Chromosome-scale assembly of the Dendrobium chrysotoxum genome enhances the understanding of orchid evolution.</title>
        <authorList>
            <person name="Zhang Y."/>
            <person name="Zhang G.Q."/>
            <person name="Zhang D."/>
            <person name="Liu X.D."/>
            <person name="Xu X.Y."/>
            <person name="Sun W.H."/>
            <person name="Yu X."/>
            <person name="Zhu X."/>
            <person name="Wang Z.W."/>
            <person name="Zhao X."/>
            <person name="Zhong W.Y."/>
            <person name="Chen H."/>
            <person name="Yin W.L."/>
            <person name="Huang T."/>
            <person name="Niu S.C."/>
            <person name="Liu Z.J."/>
        </authorList>
    </citation>
    <scope>NUCLEOTIDE SEQUENCE [LARGE SCALE GENOMIC DNA]</scope>
    <source>
        <strain evidence="1">Lindl</strain>
    </source>
</reference>
<sequence length="78" mass="8084">MEGDKGPTSCSDLSSKAVTRLGGFGPQVTPFQLQGSREALLQELKAPSGSEMADLKASSASWSVLVPPEGETFAVFPA</sequence>
<dbReference type="EMBL" id="JAGFBR010000019">
    <property type="protein sequence ID" value="KAH0448784.1"/>
    <property type="molecule type" value="Genomic_DNA"/>
</dbReference>
<keyword evidence="2" id="KW-1185">Reference proteome</keyword>
<dbReference type="AlphaFoldDB" id="A0AAV7FK75"/>
<name>A0AAV7FK75_DENCH</name>
<proteinExistence type="predicted"/>
<evidence type="ECO:0000313" key="2">
    <source>
        <dbReference type="Proteomes" id="UP000775213"/>
    </source>
</evidence>
<comment type="caution">
    <text evidence="1">The sequence shown here is derived from an EMBL/GenBank/DDBJ whole genome shotgun (WGS) entry which is preliminary data.</text>
</comment>
<accession>A0AAV7FK75</accession>